<organism evidence="4">
    <name type="scientific">Sesamum calycinum</name>
    <dbReference type="NCBI Taxonomy" id="2727403"/>
    <lineage>
        <taxon>Eukaryota</taxon>
        <taxon>Viridiplantae</taxon>
        <taxon>Streptophyta</taxon>
        <taxon>Embryophyta</taxon>
        <taxon>Tracheophyta</taxon>
        <taxon>Spermatophyta</taxon>
        <taxon>Magnoliopsida</taxon>
        <taxon>eudicotyledons</taxon>
        <taxon>Gunneridae</taxon>
        <taxon>Pentapetalae</taxon>
        <taxon>asterids</taxon>
        <taxon>lamiids</taxon>
        <taxon>Lamiales</taxon>
        <taxon>Pedaliaceae</taxon>
        <taxon>Sesamum</taxon>
    </lineage>
</organism>
<dbReference type="Gene3D" id="3.30.410.40">
    <property type="match status" value="1"/>
</dbReference>
<keyword evidence="2" id="KW-0285">Flavoprotein</keyword>
<evidence type="ECO:0000313" key="4">
    <source>
        <dbReference type="EMBL" id="KAL0315050.1"/>
    </source>
</evidence>
<sequence>MIFFFLQLPQGRFIPEYATRGQRKARRALADDFVILEVSLTKGPSRAAVKCWDAKAMVFRFGKHEMCPTLEEVHRILEISRNVLFLPREGRPRESRRPVEVGAPYPSCCGPRVRNGSEGGYGIPRRKGVYCKGVKRKDLESAECAMEGLSDRTSGGGLPKRTGDNSTINAGFYSRADQEFYQKLGVNWDLRVVNKSYEWVEKAVVFRPELRNWQSSVRDGLLEAGVDPYNGFSLVGTKIGGSTFDGSGRRHSAADLLNYENPVNIKVAVYASVERILLASSSPYSGSKQSAMKQLPMSYLLPPLLALFSFGT</sequence>
<keyword evidence="3" id="KW-0274">FAD</keyword>
<comment type="cofactor">
    <cofactor evidence="1">
        <name>FAD</name>
        <dbReference type="ChEBI" id="CHEBI:57692"/>
    </cofactor>
</comment>
<name>A0AAW2L7I0_9LAMI</name>
<evidence type="ECO:0000256" key="3">
    <source>
        <dbReference type="ARBA" id="ARBA00022827"/>
    </source>
</evidence>
<protein>
    <submittedName>
        <fullName evidence="4">(R)-mandelonitrile lyase-like</fullName>
    </submittedName>
</protein>
<dbReference type="InterPro" id="IPR036188">
    <property type="entry name" value="FAD/NAD-bd_sf"/>
</dbReference>
<dbReference type="PANTHER" id="PTHR45968">
    <property type="entry name" value="OSJNBA0019K04.7 PROTEIN"/>
    <property type="match status" value="1"/>
</dbReference>
<dbReference type="EMBL" id="JACGWM010000102">
    <property type="protein sequence ID" value="KAL0315050.1"/>
    <property type="molecule type" value="Genomic_DNA"/>
</dbReference>
<dbReference type="PANTHER" id="PTHR45968:SF2">
    <property type="entry name" value="(R)-MANDELONITRILE LYASE-LIKE"/>
    <property type="match status" value="1"/>
</dbReference>
<reference evidence="4" key="2">
    <citation type="journal article" date="2024" name="Plant">
        <title>Genomic evolution and insights into agronomic trait innovations of Sesamum species.</title>
        <authorList>
            <person name="Miao H."/>
            <person name="Wang L."/>
            <person name="Qu L."/>
            <person name="Liu H."/>
            <person name="Sun Y."/>
            <person name="Le M."/>
            <person name="Wang Q."/>
            <person name="Wei S."/>
            <person name="Zheng Y."/>
            <person name="Lin W."/>
            <person name="Duan Y."/>
            <person name="Cao H."/>
            <person name="Xiong S."/>
            <person name="Wang X."/>
            <person name="Wei L."/>
            <person name="Li C."/>
            <person name="Ma Q."/>
            <person name="Ju M."/>
            <person name="Zhao R."/>
            <person name="Li G."/>
            <person name="Mu C."/>
            <person name="Tian Q."/>
            <person name="Mei H."/>
            <person name="Zhang T."/>
            <person name="Gao T."/>
            <person name="Zhang H."/>
        </authorList>
    </citation>
    <scope>NUCLEOTIDE SEQUENCE</scope>
    <source>
        <strain evidence="4">KEN8</strain>
    </source>
</reference>
<comment type="caution">
    <text evidence="4">The sequence shown here is derived from an EMBL/GenBank/DDBJ whole genome shotgun (WGS) entry which is preliminary data.</text>
</comment>
<evidence type="ECO:0000256" key="2">
    <source>
        <dbReference type="ARBA" id="ARBA00022630"/>
    </source>
</evidence>
<reference evidence="4" key="1">
    <citation type="submission" date="2020-06" db="EMBL/GenBank/DDBJ databases">
        <authorList>
            <person name="Li T."/>
            <person name="Hu X."/>
            <person name="Zhang T."/>
            <person name="Song X."/>
            <person name="Zhang H."/>
            <person name="Dai N."/>
            <person name="Sheng W."/>
            <person name="Hou X."/>
            <person name="Wei L."/>
        </authorList>
    </citation>
    <scope>NUCLEOTIDE SEQUENCE</scope>
    <source>
        <strain evidence="4">KEN8</strain>
        <tissue evidence="4">Leaf</tissue>
    </source>
</reference>
<dbReference type="InterPro" id="IPR051871">
    <property type="entry name" value="GMC_Oxidoreductase-Related"/>
</dbReference>
<accession>A0AAW2L7I0</accession>
<dbReference type="GO" id="GO:0016829">
    <property type="term" value="F:lyase activity"/>
    <property type="evidence" value="ECO:0007669"/>
    <property type="project" value="UniProtKB-KW"/>
</dbReference>
<dbReference type="Gene3D" id="3.50.50.60">
    <property type="entry name" value="FAD/NAD(P)-binding domain"/>
    <property type="match status" value="1"/>
</dbReference>
<evidence type="ECO:0000256" key="1">
    <source>
        <dbReference type="ARBA" id="ARBA00001974"/>
    </source>
</evidence>
<proteinExistence type="predicted"/>
<keyword evidence="4" id="KW-0456">Lyase</keyword>
<gene>
    <name evidence="4" type="ORF">Scaly_2895200</name>
</gene>
<dbReference type="AlphaFoldDB" id="A0AAW2L7I0"/>